<feature type="transmembrane region" description="Helical" evidence="7">
    <location>
        <begin position="127"/>
        <end position="155"/>
    </location>
</feature>
<feature type="transmembrane region" description="Helical" evidence="7">
    <location>
        <begin position="45"/>
        <end position="65"/>
    </location>
</feature>
<dbReference type="PANTHER" id="PTHR30065">
    <property type="entry name" value="FLAGELLAR BIOSYNTHETIC PROTEIN FLIR"/>
    <property type="match status" value="1"/>
</dbReference>
<dbReference type="OrthoDB" id="9779817at2"/>
<keyword evidence="8" id="KW-0282">Flagellum</keyword>
<feature type="transmembrane region" description="Helical" evidence="7">
    <location>
        <begin position="6"/>
        <end position="33"/>
    </location>
</feature>
<sequence>MIEQAAGLLGLSLAVLWHGFVVFLRVGALVALLPAFGETSVPVRVRLGLALVFAVPVAASVPPFGTAPTLPDLAWLVLTETLAGLLLGLSLRLFVLGLSTAGAIAAQSTSLAQIFAGAGADPQPAIAHVLVVAGLALAMMTGLHVKAVSFVILSYELFPPARLPDASVVAAWGSGLVSRVFALAFTLAAPFVIASVLYNLTLGAINRAMPQLMVAFVGAPVITFGGLALLMILSPLILQVWLAAIDAFLAAPQGPTR</sequence>
<dbReference type="PANTHER" id="PTHR30065:SF8">
    <property type="entry name" value="FLAGELLAR BIOSYNTHETIC PROTEIN FLIR"/>
    <property type="match status" value="1"/>
</dbReference>
<evidence type="ECO:0000256" key="6">
    <source>
        <dbReference type="ARBA" id="ARBA00023136"/>
    </source>
</evidence>
<dbReference type="GO" id="GO:0005886">
    <property type="term" value="C:plasma membrane"/>
    <property type="evidence" value="ECO:0007669"/>
    <property type="project" value="UniProtKB-SubCell"/>
</dbReference>
<dbReference type="RefSeq" id="WP_149787295.1">
    <property type="nucleotide sequence ID" value="NZ_FNIO01000002.1"/>
</dbReference>
<evidence type="ECO:0000256" key="2">
    <source>
        <dbReference type="ARBA" id="ARBA00009772"/>
    </source>
</evidence>
<evidence type="ECO:0000256" key="5">
    <source>
        <dbReference type="ARBA" id="ARBA00022989"/>
    </source>
</evidence>
<keyword evidence="9" id="KW-1185">Reference proteome</keyword>
<keyword evidence="4 7" id="KW-0812">Transmembrane</keyword>
<evidence type="ECO:0000256" key="4">
    <source>
        <dbReference type="ARBA" id="ARBA00022692"/>
    </source>
</evidence>
<comment type="subcellular location">
    <subcellularLocation>
        <location evidence="1">Cell membrane</location>
        <topology evidence="1">Multi-pass membrane protein</topology>
    </subcellularLocation>
</comment>
<dbReference type="PRINTS" id="PR00953">
    <property type="entry name" value="TYPE3IMRPROT"/>
</dbReference>
<evidence type="ECO:0000256" key="7">
    <source>
        <dbReference type="SAM" id="Phobius"/>
    </source>
</evidence>
<name>A0A1H0EDF5_9RHOB</name>
<evidence type="ECO:0000313" key="8">
    <source>
        <dbReference type="EMBL" id="SHK54050.1"/>
    </source>
</evidence>
<evidence type="ECO:0000313" key="9">
    <source>
        <dbReference type="Proteomes" id="UP000324252"/>
    </source>
</evidence>
<evidence type="ECO:0000256" key="3">
    <source>
        <dbReference type="ARBA" id="ARBA00022475"/>
    </source>
</evidence>
<dbReference type="Pfam" id="PF01311">
    <property type="entry name" value="Bac_export_1"/>
    <property type="match status" value="1"/>
</dbReference>
<keyword evidence="3" id="KW-1003">Cell membrane</keyword>
<gene>
    <name evidence="8" type="ORF">SAMN05444142_106115</name>
</gene>
<dbReference type="EMBL" id="FQZZ01000006">
    <property type="protein sequence ID" value="SHK54050.1"/>
    <property type="molecule type" value="Genomic_DNA"/>
</dbReference>
<keyword evidence="8" id="KW-0969">Cilium</keyword>
<protein>
    <submittedName>
        <fullName evidence="8">Flagellar biosynthetic protein FliR</fullName>
    </submittedName>
</protein>
<evidence type="ECO:0000256" key="1">
    <source>
        <dbReference type="ARBA" id="ARBA00004651"/>
    </source>
</evidence>
<organism evidence="8 9">
    <name type="scientific">Lutimaribacter pacificus</name>
    <dbReference type="NCBI Taxonomy" id="391948"/>
    <lineage>
        <taxon>Bacteria</taxon>
        <taxon>Pseudomonadati</taxon>
        <taxon>Pseudomonadota</taxon>
        <taxon>Alphaproteobacteria</taxon>
        <taxon>Rhodobacterales</taxon>
        <taxon>Roseobacteraceae</taxon>
        <taxon>Lutimaribacter</taxon>
    </lineage>
</organism>
<keyword evidence="8" id="KW-0966">Cell projection</keyword>
<keyword evidence="6 7" id="KW-0472">Membrane</keyword>
<dbReference type="InterPro" id="IPR002010">
    <property type="entry name" value="T3SS_IM_R"/>
</dbReference>
<accession>A0A1H0EDF5</accession>
<dbReference type="Proteomes" id="UP000324252">
    <property type="component" value="Unassembled WGS sequence"/>
</dbReference>
<feature type="transmembrane region" description="Helical" evidence="7">
    <location>
        <begin position="85"/>
        <end position="106"/>
    </location>
</feature>
<comment type="similarity">
    <text evidence="2">Belongs to the FliR/MopE/SpaR family.</text>
</comment>
<dbReference type="GO" id="GO:0006605">
    <property type="term" value="P:protein targeting"/>
    <property type="evidence" value="ECO:0007669"/>
    <property type="project" value="InterPro"/>
</dbReference>
<keyword evidence="5 7" id="KW-1133">Transmembrane helix</keyword>
<feature type="transmembrane region" description="Helical" evidence="7">
    <location>
        <begin position="180"/>
        <end position="200"/>
    </location>
</feature>
<feature type="transmembrane region" description="Helical" evidence="7">
    <location>
        <begin position="212"/>
        <end position="233"/>
    </location>
</feature>
<reference evidence="8 9" key="1">
    <citation type="submission" date="2016-11" db="EMBL/GenBank/DDBJ databases">
        <authorList>
            <person name="Varghese N."/>
            <person name="Submissions S."/>
        </authorList>
    </citation>
    <scope>NUCLEOTIDE SEQUENCE [LARGE SCALE GENOMIC DNA]</scope>
    <source>
        <strain evidence="8 9">DSM 29620</strain>
    </source>
</reference>
<dbReference type="AlphaFoldDB" id="A0A1H0EDF5"/>
<proteinExistence type="inferred from homology"/>